<name>A0AA86PZI0_9EUKA</name>
<dbReference type="PANTHER" id="PTHR11937">
    <property type="entry name" value="ACTIN"/>
    <property type="match status" value="1"/>
</dbReference>
<accession>A0AA86PZI0</accession>
<evidence type="ECO:0000313" key="1">
    <source>
        <dbReference type="EMBL" id="CAI9916705.1"/>
    </source>
</evidence>
<protein>
    <submittedName>
        <fullName evidence="2">Actin related protein</fullName>
    </submittedName>
    <submittedName>
        <fullName evidence="3">Actin_related protein</fullName>
    </submittedName>
</protein>
<keyword evidence="5" id="KW-1185">Reference proteome</keyword>
<dbReference type="InterPro" id="IPR004000">
    <property type="entry name" value="Actin"/>
</dbReference>
<dbReference type="Gene3D" id="3.30.420.40">
    <property type="match status" value="2"/>
</dbReference>
<dbReference type="SUPFAM" id="SSF53067">
    <property type="entry name" value="Actin-like ATPase domain"/>
    <property type="match status" value="2"/>
</dbReference>
<sequence>MTLFKQQNANALVVDPGSYNCRIGQAIDPVPIYSLDFRDIIQNGTITDPDEFFDRVMAQDLSLIKQVTKIPFVLAVHRWTPNKILFALAEKIFTKFDTAAFLPMDLASIYYSNRHQGVFVDVGYNSTRIYSSIEGALSSICRVGWNIQQLDQQVAGFFQLNSKELSQLETIKQKYFFCPENYNQIAQLCQTSSIYNKKVTLPDGTNIDLPSHSRFSLYQMPSLFTQNLQKILGQAQNFSKQPLDVVVVGGASLLNNITDKIAVDAVNQVVAARDRKNFAFLGASVWVGSQVASQEVFGLCKEDLQDYGEQVFDRRVW</sequence>
<evidence type="ECO:0000313" key="4">
    <source>
        <dbReference type="EMBL" id="CAL6019397.1"/>
    </source>
</evidence>
<dbReference type="Gene3D" id="3.90.640.10">
    <property type="entry name" value="Actin, Chain A, domain 4"/>
    <property type="match status" value="1"/>
</dbReference>
<gene>
    <name evidence="3" type="ORF">HINF_LOCUS20080</name>
    <name evidence="4" type="ORF">HINF_LOCUS26926</name>
    <name evidence="2" type="ORF">HINF_LOCUS31675</name>
    <name evidence="1" type="ORF">HINF_LOCUS4350</name>
</gene>
<reference evidence="3 5" key="2">
    <citation type="submission" date="2024-07" db="EMBL/GenBank/DDBJ databases">
        <authorList>
            <person name="Akdeniz Z."/>
        </authorList>
    </citation>
    <scope>NUCLEOTIDE SEQUENCE [LARGE SCALE GENOMIC DNA]</scope>
</reference>
<dbReference type="AlphaFoldDB" id="A0AA86PZI0"/>
<dbReference type="InterPro" id="IPR043129">
    <property type="entry name" value="ATPase_NBD"/>
</dbReference>
<dbReference type="EMBL" id="CATOUU010000108">
    <property type="protein sequence ID" value="CAI9916705.1"/>
    <property type="molecule type" value="Genomic_DNA"/>
</dbReference>
<dbReference type="EMBL" id="CATOUU010000721">
    <property type="protein sequence ID" value="CAI9944030.1"/>
    <property type="molecule type" value="Genomic_DNA"/>
</dbReference>
<proteinExistence type="predicted"/>
<comment type="caution">
    <text evidence="2">The sequence shown here is derived from an EMBL/GenBank/DDBJ whole genome shotgun (WGS) entry which is preliminary data.</text>
</comment>
<evidence type="ECO:0000313" key="3">
    <source>
        <dbReference type="EMBL" id="CAL6006273.1"/>
    </source>
</evidence>
<dbReference type="EMBL" id="CAXDID020000053">
    <property type="protein sequence ID" value="CAL6006273.1"/>
    <property type="molecule type" value="Genomic_DNA"/>
</dbReference>
<organism evidence="2">
    <name type="scientific">Hexamita inflata</name>
    <dbReference type="NCBI Taxonomy" id="28002"/>
    <lineage>
        <taxon>Eukaryota</taxon>
        <taxon>Metamonada</taxon>
        <taxon>Diplomonadida</taxon>
        <taxon>Hexamitidae</taxon>
        <taxon>Hexamitinae</taxon>
        <taxon>Hexamita</taxon>
    </lineage>
</organism>
<evidence type="ECO:0000313" key="5">
    <source>
        <dbReference type="Proteomes" id="UP001642409"/>
    </source>
</evidence>
<dbReference type="Proteomes" id="UP001642409">
    <property type="component" value="Unassembled WGS sequence"/>
</dbReference>
<dbReference type="EMBL" id="CAXDID020000083">
    <property type="protein sequence ID" value="CAL6019397.1"/>
    <property type="molecule type" value="Genomic_DNA"/>
</dbReference>
<reference evidence="2" key="1">
    <citation type="submission" date="2023-06" db="EMBL/GenBank/DDBJ databases">
        <authorList>
            <person name="Kurt Z."/>
        </authorList>
    </citation>
    <scope>NUCLEOTIDE SEQUENCE</scope>
</reference>
<evidence type="ECO:0000313" key="2">
    <source>
        <dbReference type="EMBL" id="CAI9944030.1"/>
    </source>
</evidence>
<dbReference type="SMART" id="SM00268">
    <property type="entry name" value="ACTIN"/>
    <property type="match status" value="1"/>
</dbReference>